<sequence length="79" mass="8600">MNRKNGKIYVDASLCKGCSLCIDFCPKEALKPSTTMNKKGVFPPVVDDEKCILCGTCTLFCPDFAIFIAEDSTLESRGA</sequence>
<dbReference type="PANTHER" id="PTHR43122">
    <property type="entry name" value="FERREDOXIN SUBUNIT OF PYRUVATE:FLAVODOXIN OXIDOREDUCTASE-RELATED"/>
    <property type="match status" value="1"/>
</dbReference>
<comment type="caution">
    <text evidence="5">The sequence shown here is derived from an EMBL/GenBank/DDBJ whole genome shotgun (WGS) entry which is preliminary data.</text>
</comment>
<dbReference type="OrthoDB" id="9804603at2"/>
<dbReference type="AlphaFoldDB" id="A0A494WVL8"/>
<dbReference type="SUPFAM" id="SSF54862">
    <property type="entry name" value="4Fe-4S ferredoxins"/>
    <property type="match status" value="1"/>
</dbReference>
<reference evidence="5 6" key="1">
    <citation type="submission" date="2018-10" db="EMBL/GenBank/DDBJ databases">
        <authorList>
            <person name="Grouzdev D.S."/>
            <person name="Krutkina M.S."/>
            <person name="Tourova T.P."/>
            <person name="Nazina T.N."/>
        </authorList>
    </citation>
    <scope>NUCLEOTIDE SEQUENCE [LARGE SCALE GENOMIC DNA]</scope>
    <source>
        <strain evidence="5 6">435</strain>
    </source>
</reference>
<evidence type="ECO:0000259" key="4">
    <source>
        <dbReference type="PROSITE" id="PS51379"/>
    </source>
</evidence>
<evidence type="ECO:0000256" key="3">
    <source>
        <dbReference type="ARBA" id="ARBA00023014"/>
    </source>
</evidence>
<gene>
    <name evidence="5" type="ORF">D7024_11545</name>
</gene>
<dbReference type="Pfam" id="PF12838">
    <property type="entry name" value="Fer4_7"/>
    <property type="match status" value="1"/>
</dbReference>
<dbReference type="InterPro" id="IPR017900">
    <property type="entry name" value="4Fe4S_Fe_S_CS"/>
</dbReference>
<protein>
    <submittedName>
        <fullName evidence="5">4Fe-4S dicluster domain-containing protein</fullName>
    </submittedName>
</protein>
<organism evidence="5 6">
    <name type="scientific">Desulfofundulus salinus</name>
    <dbReference type="NCBI Taxonomy" id="2419843"/>
    <lineage>
        <taxon>Bacteria</taxon>
        <taxon>Bacillati</taxon>
        <taxon>Bacillota</taxon>
        <taxon>Clostridia</taxon>
        <taxon>Eubacteriales</taxon>
        <taxon>Peptococcaceae</taxon>
        <taxon>Desulfofundulus</taxon>
    </lineage>
</organism>
<dbReference type="GO" id="GO:0046872">
    <property type="term" value="F:metal ion binding"/>
    <property type="evidence" value="ECO:0007669"/>
    <property type="project" value="UniProtKB-KW"/>
</dbReference>
<keyword evidence="1" id="KW-0479">Metal-binding</keyword>
<dbReference type="PROSITE" id="PS51379">
    <property type="entry name" value="4FE4S_FER_2"/>
    <property type="match status" value="2"/>
</dbReference>
<dbReference type="GO" id="GO:0051536">
    <property type="term" value="F:iron-sulfur cluster binding"/>
    <property type="evidence" value="ECO:0007669"/>
    <property type="project" value="UniProtKB-KW"/>
</dbReference>
<dbReference type="Proteomes" id="UP000271256">
    <property type="component" value="Unassembled WGS sequence"/>
</dbReference>
<evidence type="ECO:0000313" key="6">
    <source>
        <dbReference type="Proteomes" id="UP000271256"/>
    </source>
</evidence>
<evidence type="ECO:0000256" key="1">
    <source>
        <dbReference type="ARBA" id="ARBA00022723"/>
    </source>
</evidence>
<evidence type="ECO:0000256" key="2">
    <source>
        <dbReference type="ARBA" id="ARBA00023004"/>
    </source>
</evidence>
<dbReference type="Gene3D" id="3.30.70.20">
    <property type="match status" value="2"/>
</dbReference>
<dbReference type="InterPro" id="IPR017896">
    <property type="entry name" value="4Fe4S_Fe-S-bd"/>
</dbReference>
<keyword evidence="3" id="KW-0411">Iron-sulfur</keyword>
<dbReference type="EMBL" id="RBWE01000001">
    <property type="protein sequence ID" value="RKO67529.1"/>
    <property type="molecule type" value="Genomic_DNA"/>
</dbReference>
<accession>A0A494WVL8</accession>
<dbReference type="PANTHER" id="PTHR43122:SF1">
    <property type="entry name" value="IRON-SULFUR-BINDING PROTEIN"/>
    <property type="match status" value="1"/>
</dbReference>
<evidence type="ECO:0000313" key="5">
    <source>
        <dbReference type="EMBL" id="RKO67529.1"/>
    </source>
</evidence>
<feature type="domain" description="4Fe-4S ferredoxin-type" evidence="4">
    <location>
        <begin position="42"/>
        <end position="71"/>
    </location>
</feature>
<proteinExistence type="predicted"/>
<keyword evidence="2" id="KW-0408">Iron</keyword>
<dbReference type="PROSITE" id="PS00198">
    <property type="entry name" value="4FE4S_FER_1"/>
    <property type="match status" value="1"/>
</dbReference>
<feature type="domain" description="4Fe-4S ferredoxin-type" evidence="4">
    <location>
        <begin position="6"/>
        <end position="35"/>
    </location>
</feature>
<name>A0A494WVL8_9FIRM</name>
<keyword evidence="6" id="KW-1185">Reference proteome</keyword>